<dbReference type="PANTHER" id="PTHR10194:SF21">
    <property type="entry name" value="RAS GTPASE-ACTIVATING PROTEIN 2"/>
    <property type="match status" value="1"/>
</dbReference>
<gene>
    <name evidence="11" type="ORF">D623_10028249</name>
</gene>
<organism evidence="11 12">
    <name type="scientific">Myotis brandtii</name>
    <name type="common">Brandt's bat</name>
    <dbReference type="NCBI Taxonomy" id="109478"/>
    <lineage>
        <taxon>Eukaryota</taxon>
        <taxon>Metazoa</taxon>
        <taxon>Chordata</taxon>
        <taxon>Craniata</taxon>
        <taxon>Vertebrata</taxon>
        <taxon>Euteleostomi</taxon>
        <taxon>Mammalia</taxon>
        <taxon>Eutheria</taxon>
        <taxon>Laurasiatheria</taxon>
        <taxon>Chiroptera</taxon>
        <taxon>Yangochiroptera</taxon>
        <taxon>Vespertilionidae</taxon>
        <taxon>Myotis</taxon>
    </lineage>
</organism>
<keyword evidence="3" id="KW-0677">Repeat</keyword>
<proteinExistence type="predicted"/>
<dbReference type="PROSITE" id="PS50018">
    <property type="entry name" value="RAS_GTPASE_ACTIV_2"/>
    <property type="match status" value="1"/>
</dbReference>
<dbReference type="AlphaFoldDB" id="S7N250"/>
<dbReference type="PROSITE" id="PS50003">
    <property type="entry name" value="PH_DOMAIN"/>
    <property type="match status" value="1"/>
</dbReference>
<dbReference type="InterPro" id="IPR001849">
    <property type="entry name" value="PH_domain"/>
</dbReference>
<dbReference type="InterPro" id="IPR035892">
    <property type="entry name" value="C2_domain_sf"/>
</dbReference>
<dbReference type="Gene3D" id="2.30.29.30">
    <property type="entry name" value="Pleckstrin-homology domain (PH domain)/Phosphotyrosine-binding domain (PTB)"/>
    <property type="match status" value="1"/>
</dbReference>
<accession>S7N250</accession>
<dbReference type="Pfam" id="PF00169">
    <property type="entry name" value="PH"/>
    <property type="match status" value="1"/>
</dbReference>
<feature type="domain" description="Ras-GAP" evidence="10">
    <location>
        <begin position="619"/>
        <end position="813"/>
    </location>
</feature>
<evidence type="ECO:0000256" key="7">
    <source>
        <dbReference type="SAM" id="MobiDB-lite"/>
    </source>
</evidence>
<dbReference type="InterPro" id="IPR008936">
    <property type="entry name" value="Rho_GTPase_activation_prot"/>
</dbReference>
<dbReference type="PROSITE" id="PS00509">
    <property type="entry name" value="RAS_GTPASE_ACTIV_1"/>
    <property type="match status" value="1"/>
</dbReference>
<evidence type="ECO:0000259" key="10">
    <source>
        <dbReference type="PROSITE" id="PS50018"/>
    </source>
</evidence>
<dbReference type="Proteomes" id="UP000052978">
    <property type="component" value="Unassembled WGS sequence"/>
</dbReference>
<feature type="domain" description="PH" evidence="8">
    <location>
        <begin position="867"/>
        <end position="968"/>
    </location>
</feature>
<dbReference type="GO" id="GO:0046580">
    <property type="term" value="P:negative regulation of Ras protein signal transduction"/>
    <property type="evidence" value="ECO:0007669"/>
    <property type="project" value="InterPro"/>
</dbReference>
<dbReference type="GO" id="GO:0035556">
    <property type="term" value="P:intracellular signal transduction"/>
    <property type="evidence" value="ECO:0007669"/>
    <property type="project" value="InterPro"/>
</dbReference>
<evidence type="ECO:0000259" key="8">
    <source>
        <dbReference type="PROSITE" id="PS50003"/>
    </source>
</evidence>
<evidence type="ECO:0000256" key="6">
    <source>
        <dbReference type="PROSITE-ProRule" id="PRU00432"/>
    </source>
</evidence>
<feature type="region of interest" description="Disordered" evidence="7">
    <location>
        <begin position="1"/>
        <end position="66"/>
    </location>
</feature>
<dbReference type="Pfam" id="PF00779">
    <property type="entry name" value="BTK"/>
    <property type="match status" value="1"/>
</dbReference>
<dbReference type="InterPro" id="IPR011993">
    <property type="entry name" value="PH-like_dom_sf"/>
</dbReference>
<dbReference type="CDD" id="cd08401">
    <property type="entry name" value="C2A_RasA2_RasA3"/>
    <property type="match status" value="1"/>
</dbReference>
<feature type="domain" description="C2" evidence="9">
    <location>
        <begin position="116"/>
        <end position="235"/>
    </location>
</feature>
<dbReference type="SMART" id="SM00239">
    <property type="entry name" value="C2"/>
    <property type="match status" value="2"/>
</dbReference>
<evidence type="ECO:0000256" key="4">
    <source>
        <dbReference type="ARBA" id="ARBA00022771"/>
    </source>
</evidence>
<evidence type="ECO:0000259" key="9">
    <source>
        <dbReference type="PROSITE" id="PS50004"/>
    </source>
</evidence>
<name>S7N250_MYOBR</name>
<dbReference type="InterPro" id="IPR023152">
    <property type="entry name" value="RasGAP_CS"/>
</dbReference>
<dbReference type="InterPro" id="IPR001562">
    <property type="entry name" value="Znf_Btk_motif"/>
</dbReference>
<protein>
    <submittedName>
        <fullName evidence="11">Ras GTPase-activating protein 2</fullName>
    </submittedName>
</protein>
<dbReference type="GO" id="GO:0005096">
    <property type="term" value="F:GTPase activator activity"/>
    <property type="evidence" value="ECO:0007669"/>
    <property type="project" value="UniProtKB-KW"/>
</dbReference>
<evidence type="ECO:0000256" key="5">
    <source>
        <dbReference type="ARBA" id="ARBA00022833"/>
    </source>
</evidence>
<dbReference type="CDD" id="cd13370">
    <property type="entry name" value="PH_GAP1m_mammal-like"/>
    <property type="match status" value="1"/>
</dbReference>
<dbReference type="SMART" id="SM00107">
    <property type="entry name" value="BTK"/>
    <property type="match status" value="1"/>
</dbReference>
<sequence>MQELPPCQCAPTGSAAQPEAGFMAGERSSSGGSLSRLRGSAKEHDQSGSGPLPGSLSTWEPGGPARAAGRCLQGDWQDDQAPACTHFGLVPLAHLLHHPAGVTLLSGPIGASSASTAACCQCHVADARHVLRCSLVVSARHSEAKNLLPYLGPNKMRDCFCTINLDQEEVYRTQVVEKSLSPFFSEEFYFEIPRTFQYLSFYVYDKNVLQRDLRIGKVAIKKEDLCNHSGKETWFSLQPIDSNSEVQVNIKTDRGQCPNPPDGPCSVSDRGQCPNPPDGPCSVSDRGQCPNPPDGPCSVSDRGQCPNPPDGPCSVSDRGQCPNPPDGPCSVSDRGQCPNPPDGPCSVSDRGQCPNPPDGPCSVSDRGQCPNPPDGPCSVSDRGQCPNPPDGPCSVSDRGQCPNPPDGPCSVSDRGQCPNPPDGPCSVSDRGQCPNPPDGPCSGKVHLELKLNELITENGTVCQQLVVHIKACHGLPLINGQSCDPYATVSLVTRSSSYTRKSQFQVEEEDIEKLEIRIDLWNNGNLVQDIFLGEIKVPVNVLRNDTSHQAWYLLQPRDNGNKSSKTDDLGSLRLNICYTEDYVLPSEYYGPLKTLLLKSPDVQPISASAAYILGEICRDKNDAVLPLVRLLLHHDKLVPFATAVAELDLKDTQDANTIFRGNSLATRCLDEMMKIVGGHYLKVTLKPILDEICESSKSCEIDPIRLKEGDNVENNKENLRYYVDKLFSTIIKSSMSCPTVMCDVFYSLRQMAAQRFPNDPHVQYSAVSSFVFLRFFAVAVVSPHTFHLRPHHPDAPTIRTLTLISKTIQTLGSWGSLSKSKSSFKETFMCEFFKMFQEEGYILAVKKFLDEISSTETKESSGTSEPVQLKEGEMYKRAQGRTRIGKKNFKKRWFCLTSRELTYHKQPGKDALYTIPVKNILAVEKLEDSSFNKKNMFQVIHTEKPLYVQANNCVEANEWIDVLCRVSRCNQNRLSSYHPSAYLNGSWLCCQETSESALGCKPCTAGVPADIQIDIDEDRETERIYSLFTLSLLKLQKMEEACGTIAVYQGPQKEPDDYSNFVIEDSVTTFKTIQQIKSIIEKLDEPHEKYRKKRSSSAKYGSKKVDTIVSGDSGASPTLQIVNGSRGREGLYYTQSPWPLDEEDVLFNELMTYYG</sequence>
<dbReference type="PANTHER" id="PTHR10194">
    <property type="entry name" value="RAS GTPASE-ACTIVATING PROTEINS"/>
    <property type="match status" value="1"/>
</dbReference>
<dbReference type="InterPro" id="IPR000008">
    <property type="entry name" value="C2_dom"/>
</dbReference>
<evidence type="ECO:0000313" key="11">
    <source>
        <dbReference type="EMBL" id="EPQ10055.1"/>
    </source>
</evidence>
<feature type="compositionally biased region" description="Low complexity" evidence="7">
    <location>
        <begin position="27"/>
        <end position="38"/>
    </location>
</feature>
<dbReference type="FunFam" id="2.30.29.30:FF:000144">
    <property type="entry name" value="Ras GTPase-activating protein 2 isoform 3"/>
    <property type="match status" value="1"/>
</dbReference>
<dbReference type="GO" id="GO:0005543">
    <property type="term" value="F:phospholipid binding"/>
    <property type="evidence" value="ECO:0007669"/>
    <property type="project" value="InterPro"/>
</dbReference>
<dbReference type="PRINTS" id="PR00402">
    <property type="entry name" value="TECBTKDOMAIN"/>
</dbReference>
<dbReference type="SUPFAM" id="SSF49562">
    <property type="entry name" value="C2 domain (Calcium/lipid-binding domain, CaLB)"/>
    <property type="match status" value="2"/>
</dbReference>
<dbReference type="EMBL" id="KE162937">
    <property type="protein sequence ID" value="EPQ10055.1"/>
    <property type="molecule type" value="Genomic_DNA"/>
</dbReference>
<evidence type="ECO:0000313" key="12">
    <source>
        <dbReference type="Proteomes" id="UP000052978"/>
    </source>
</evidence>
<dbReference type="InterPro" id="IPR039360">
    <property type="entry name" value="Ras_GTPase"/>
</dbReference>
<keyword evidence="5" id="KW-0862">Zinc</keyword>
<reference evidence="11 12" key="1">
    <citation type="journal article" date="2013" name="Nat. Commun.">
        <title>Genome analysis reveals insights into physiology and longevity of the Brandt's bat Myotis brandtii.</title>
        <authorList>
            <person name="Seim I."/>
            <person name="Fang X."/>
            <person name="Xiong Z."/>
            <person name="Lobanov A.V."/>
            <person name="Huang Z."/>
            <person name="Ma S."/>
            <person name="Feng Y."/>
            <person name="Turanov A.A."/>
            <person name="Zhu Y."/>
            <person name="Lenz T.L."/>
            <person name="Gerashchenko M.V."/>
            <person name="Fan D."/>
            <person name="Hee Yim S."/>
            <person name="Yao X."/>
            <person name="Jordan D."/>
            <person name="Xiong Y."/>
            <person name="Ma Y."/>
            <person name="Lyapunov A.N."/>
            <person name="Chen G."/>
            <person name="Kulakova O.I."/>
            <person name="Sun Y."/>
            <person name="Lee S.G."/>
            <person name="Bronson R.T."/>
            <person name="Moskalev A.A."/>
            <person name="Sunyaev S.R."/>
            <person name="Zhang G."/>
            <person name="Krogh A."/>
            <person name="Wang J."/>
            <person name="Gladyshev V.N."/>
        </authorList>
    </citation>
    <scope>NUCLEOTIDE SEQUENCE [LARGE SCALE GENOMIC DNA]</scope>
</reference>
<dbReference type="FunFam" id="1.10.506.10:FF:000011">
    <property type="entry name" value="Ras GTPase-activating protein 2 isoform 3"/>
    <property type="match status" value="1"/>
</dbReference>
<keyword evidence="12" id="KW-1185">Reference proteome</keyword>
<dbReference type="eggNOG" id="KOG2059">
    <property type="taxonomic scope" value="Eukaryota"/>
</dbReference>
<keyword evidence="4 6" id="KW-0863">Zinc-finger</keyword>
<dbReference type="GO" id="GO:0008270">
    <property type="term" value="F:zinc ion binding"/>
    <property type="evidence" value="ECO:0007669"/>
    <property type="project" value="UniProtKB-KW"/>
</dbReference>
<feature type="compositionally biased region" description="Low complexity" evidence="7">
    <location>
        <begin position="47"/>
        <end position="57"/>
    </location>
</feature>
<evidence type="ECO:0000256" key="3">
    <source>
        <dbReference type="ARBA" id="ARBA00022737"/>
    </source>
</evidence>
<dbReference type="InterPro" id="IPR001936">
    <property type="entry name" value="RasGAP_dom"/>
</dbReference>
<keyword evidence="1" id="KW-0343">GTPase activation</keyword>
<dbReference type="Gene3D" id="1.10.506.10">
    <property type="entry name" value="GTPase Activation - p120gap, domain 1"/>
    <property type="match status" value="1"/>
</dbReference>
<dbReference type="PROSITE" id="PS51113">
    <property type="entry name" value="ZF_BTK"/>
    <property type="match status" value="1"/>
</dbReference>
<dbReference type="SMART" id="SM00323">
    <property type="entry name" value="RasGAP"/>
    <property type="match status" value="1"/>
</dbReference>
<dbReference type="SUPFAM" id="SSF50729">
    <property type="entry name" value="PH domain-like"/>
    <property type="match status" value="1"/>
</dbReference>
<dbReference type="SUPFAM" id="SSF48350">
    <property type="entry name" value="GTPase activation domain, GAP"/>
    <property type="match status" value="1"/>
</dbReference>
<dbReference type="CDD" id="cd05394">
    <property type="entry name" value="RasGAP_RASA2"/>
    <property type="match status" value="1"/>
</dbReference>
<evidence type="ECO:0000256" key="2">
    <source>
        <dbReference type="ARBA" id="ARBA00022723"/>
    </source>
</evidence>
<dbReference type="PROSITE" id="PS50004">
    <property type="entry name" value="C2"/>
    <property type="match status" value="1"/>
</dbReference>
<dbReference type="SMART" id="SM00233">
    <property type="entry name" value="PH"/>
    <property type="match status" value="1"/>
</dbReference>
<dbReference type="InterPro" id="IPR037773">
    <property type="entry name" value="RASA2_PH"/>
</dbReference>
<evidence type="ECO:0000256" key="1">
    <source>
        <dbReference type="ARBA" id="ARBA00022468"/>
    </source>
</evidence>
<dbReference type="Pfam" id="PF00168">
    <property type="entry name" value="C2"/>
    <property type="match status" value="2"/>
</dbReference>
<dbReference type="Gene3D" id="2.60.40.150">
    <property type="entry name" value="C2 domain"/>
    <property type="match status" value="2"/>
</dbReference>
<dbReference type="Pfam" id="PF00616">
    <property type="entry name" value="RasGAP"/>
    <property type="match status" value="2"/>
</dbReference>
<keyword evidence="2" id="KW-0479">Metal-binding</keyword>